<keyword evidence="4" id="KW-1185">Reference proteome</keyword>
<dbReference type="Gene3D" id="2.20.25.110">
    <property type="entry name" value="S-adenosyl-L-methionine-dependent methyltransferases"/>
    <property type="match status" value="1"/>
</dbReference>
<dbReference type="AlphaFoldDB" id="A0A1H9RF02"/>
<dbReference type="GO" id="GO:0008168">
    <property type="term" value="F:methyltransferase activity"/>
    <property type="evidence" value="ECO:0007669"/>
    <property type="project" value="UniProtKB-KW"/>
</dbReference>
<reference evidence="4" key="1">
    <citation type="submission" date="2016-10" db="EMBL/GenBank/DDBJ databases">
        <authorList>
            <person name="Varghese N."/>
            <person name="Submissions S."/>
        </authorList>
    </citation>
    <scope>NUCLEOTIDE SEQUENCE [LARGE SCALE GENOMIC DNA]</scope>
    <source>
        <strain evidence="4">S9</strain>
    </source>
</reference>
<dbReference type="Pfam" id="PF13649">
    <property type="entry name" value="Methyltransf_25"/>
    <property type="match status" value="1"/>
</dbReference>
<dbReference type="InterPro" id="IPR029063">
    <property type="entry name" value="SAM-dependent_MTases_sf"/>
</dbReference>
<organism evidence="3 4">
    <name type="scientific">Salipaludibacillus aurantiacus</name>
    <dbReference type="NCBI Taxonomy" id="1601833"/>
    <lineage>
        <taxon>Bacteria</taxon>
        <taxon>Bacillati</taxon>
        <taxon>Bacillota</taxon>
        <taxon>Bacilli</taxon>
        <taxon>Bacillales</taxon>
        <taxon>Bacillaceae</taxon>
    </lineage>
</organism>
<dbReference type="STRING" id="1601833.SAMN05518684_103116"/>
<dbReference type="EMBL" id="FOGT01000003">
    <property type="protein sequence ID" value="SER71234.1"/>
    <property type="molecule type" value="Genomic_DNA"/>
</dbReference>
<evidence type="ECO:0000313" key="3">
    <source>
        <dbReference type="EMBL" id="SER71234.1"/>
    </source>
</evidence>
<gene>
    <name evidence="3" type="ORF">SAMN05518684_103116</name>
</gene>
<dbReference type="CDD" id="cd02440">
    <property type="entry name" value="AdoMet_MTases"/>
    <property type="match status" value="1"/>
</dbReference>
<dbReference type="InterPro" id="IPR041698">
    <property type="entry name" value="Methyltransf_25"/>
</dbReference>
<proteinExistence type="predicted"/>
<evidence type="ECO:0000313" key="4">
    <source>
        <dbReference type="Proteomes" id="UP000198571"/>
    </source>
</evidence>
<keyword evidence="3" id="KW-0830">Ubiquinone</keyword>
<dbReference type="SUPFAM" id="SSF53335">
    <property type="entry name" value="S-adenosyl-L-methionine-dependent methyltransferases"/>
    <property type="match status" value="1"/>
</dbReference>
<dbReference type="PANTHER" id="PTHR43861">
    <property type="entry name" value="TRANS-ACONITATE 2-METHYLTRANSFERASE-RELATED"/>
    <property type="match status" value="1"/>
</dbReference>
<dbReference type="OrthoDB" id="9811589at2"/>
<protein>
    <submittedName>
        <fullName evidence="3">Ubiquinone/menaquinone biosynthesis C-methylase UbiE</fullName>
    </submittedName>
</protein>
<dbReference type="RefSeq" id="WP_093047890.1">
    <property type="nucleotide sequence ID" value="NZ_FOGT01000003.1"/>
</dbReference>
<accession>A0A1H9RF02</accession>
<sequence>MTLEHFASLYDALMEDAPYESWITYASRHLKEGGDVVDVACGTGTFTLMLAEHGFNMAGADLSQDMLTVAEDKVRQSSQTVPLYLQDMRELSGFTELDGVTLFCDGINYLNKEEDVKRTFRKIALALKPGGVFLFDAHSPYKMEHIFDNQLYGENEESLSYMWFCEPEDEPLSVRHSLTFFMKNKEGTYERLDEEHYQRTFLPREYLFWLKEAGFDYIEITGRFGEEELKDDDDRVFFKAVKK</sequence>
<feature type="domain" description="Methyltransferase" evidence="2">
    <location>
        <begin position="36"/>
        <end position="131"/>
    </location>
</feature>
<name>A0A1H9RF02_9BACI</name>
<keyword evidence="3" id="KW-0489">Methyltransferase</keyword>
<evidence type="ECO:0000259" key="2">
    <source>
        <dbReference type="Pfam" id="PF13649"/>
    </source>
</evidence>
<evidence type="ECO:0000256" key="1">
    <source>
        <dbReference type="ARBA" id="ARBA00022679"/>
    </source>
</evidence>
<dbReference type="Proteomes" id="UP000198571">
    <property type="component" value="Unassembled WGS sequence"/>
</dbReference>
<keyword evidence="1" id="KW-0808">Transferase</keyword>
<dbReference type="GO" id="GO:0032259">
    <property type="term" value="P:methylation"/>
    <property type="evidence" value="ECO:0007669"/>
    <property type="project" value="UniProtKB-KW"/>
</dbReference>
<dbReference type="Gene3D" id="3.40.50.150">
    <property type="entry name" value="Vaccinia Virus protein VP39"/>
    <property type="match status" value="1"/>
</dbReference>